<protein>
    <submittedName>
        <fullName evidence="1">Uncharacterized protein</fullName>
    </submittedName>
</protein>
<proteinExistence type="predicted"/>
<sequence length="103" mass="11841">MISKEGRTGHLAVCIQLSELLSELILVSQSYIHHNHTHLHDRLKYSIICIKRAFSSLVGQVYYGSSLTGKILVLRRNIFLRSDYISTALTINQNLLLRHAFKY</sequence>
<dbReference type="AlphaFoldDB" id="A0A3M7RZF4"/>
<keyword evidence="2" id="KW-1185">Reference proteome</keyword>
<gene>
    <name evidence="1" type="ORF">BpHYR1_037539</name>
</gene>
<dbReference type="EMBL" id="REGN01002307">
    <property type="protein sequence ID" value="RNA28941.1"/>
    <property type="molecule type" value="Genomic_DNA"/>
</dbReference>
<evidence type="ECO:0000313" key="2">
    <source>
        <dbReference type="Proteomes" id="UP000276133"/>
    </source>
</evidence>
<evidence type="ECO:0000313" key="1">
    <source>
        <dbReference type="EMBL" id="RNA28941.1"/>
    </source>
</evidence>
<name>A0A3M7RZF4_BRAPC</name>
<accession>A0A3M7RZF4</accession>
<organism evidence="1 2">
    <name type="scientific">Brachionus plicatilis</name>
    <name type="common">Marine rotifer</name>
    <name type="synonym">Brachionus muelleri</name>
    <dbReference type="NCBI Taxonomy" id="10195"/>
    <lineage>
        <taxon>Eukaryota</taxon>
        <taxon>Metazoa</taxon>
        <taxon>Spiralia</taxon>
        <taxon>Gnathifera</taxon>
        <taxon>Rotifera</taxon>
        <taxon>Eurotatoria</taxon>
        <taxon>Monogononta</taxon>
        <taxon>Pseudotrocha</taxon>
        <taxon>Ploima</taxon>
        <taxon>Brachionidae</taxon>
        <taxon>Brachionus</taxon>
    </lineage>
</organism>
<reference evidence="1 2" key="1">
    <citation type="journal article" date="2018" name="Sci. Rep.">
        <title>Genomic signatures of local adaptation to the degree of environmental predictability in rotifers.</title>
        <authorList>
            <person name="Franch-Gras L."/>
            <person name="Hahn C."/>
            <person name="Garcia-Roger E.M."/>
            <person name="Carmona M.J."/>
            <person name="Serra M."/>
            <person name="Gomez A."/>
        </authorList>
    </citation>
    <scope>NUCLEOTIDE SEQUENCE [LARGE SCALE GENOMIC DNA]</scope>
    <source>
        <strain evidence="1">HYR1</strain>
    </source>
</reference>
<dbReference type="Proteomes" id="UP000276133">
    <property type="component" value="Unassembled WGS sequence"/>
</dbReference>
<comment type="caution">
    <text evidence="1">The sequence shown here is derived from an EMBL/GenBank/DDBJ whole genome shotgun (WGS) entry which is preliminary data.</text>
</comment>